<evidence type="ECO:0000313" key="2">
    <source>
        <dbReference type="WBParaSite" id="PS1159_v2.g10161.t1"/>
    </source>
</evidence>
<organism evidence="1 2">
    <name type="scientific">Panagrolaimus sp. PS1159</name>
    <dbReference type="NCBI Taxonomy" id="55785"/>
    <lineage>
        <taxon>Eukaryota</taxon>
        <taxon>Metazoa</taxon>
        <taxon>Ecdysozoa</taxon>
        <taxon>Nematoda</taxon>
        <taxon>Chromadorea</taxon>
        <taxon>Rhabditida</taxon>
        <taxon>Tylenchina</taxon>
        <taxon>Panagrolaimomorpha</taxon>
        <taxon>Panagrolaimoidea</taxon>
        <taxon>Panagrolaimidae</taxon>
        <taxon>Panagrolaimus</taxon>
    </lineage>
</organism>
<reference evidence="2" key="1">
    <citation type="submission" date="2022-11" db="UniProtKB">
        <authorList>
            <consortium name="WormBaseParasite"/>
        </authorList>
    </citation>
    <scope>IDENTIFICATION</scope>
</reference>
<name>A0AC35ER91_9BILA</name>
<evidence type="ECO:0000313" key="1">
    <source>
        <dbReference type="Proteomes" id="UP000887580"/>
    </source>
</evidence>
<accession>A0AC35ER91</accession>
<proteinExistence type="predicted"/>
<dbReference type="Proteomes" id="UP000887580">
    <property type="component" value="Unplaced"/>
</dbReference>
<sequence length="606" mass="69957">MTQQEPPRSTQRASYLAAVNEPMQKSVTNHHQQNGRRGEEESFELIDVPNHTKIDWLINGETLQQHEPDAVVSTPKGDVHGEAFVTNYRLKFIPHDNNLAKDTHEFDFPLGLINAVKKYGFANNLDPRAAPRAIRGDDSYGIKVICKDLRTLKFKHQKEKHNRRALYDSLVANAFPNTNNKPFFAELYKEPFKNEGWKLFDPVKEFKRMNVPNDLWEITDLNKEYNFIDTYPKVLVFPKEALDKALSWYDSKTQVSILRSSQPMSGVIMLQSSDDKAYLEMIWKANPASKELKIFDARPIGNAHANRFRGGGYETWYPHCKIIFLNIHSIHAIRKSLRKFKEICYPKQKPMIGAAKKPLVGGEKSNWVSHLQTILDGTHKIVTEICEEKSSCLIHCSDGWDRTSQLTSLTMLLLDSYYRTLDGFALLIEKEWLSFGHKFAIRFGHGINNPKSEERSPIFIQWIDCVWQYISEFPTAFEFNINLLKTLLDEVYSCRFGTFLFNNEKQREEARLKETTTSIWSYVFDNREQFLNSNYSSVSAPLRTTQPLKVKIWIDYYCKHSWEALENDGSGSSSSSSSESSFQQIQPQRAAPPPPPKRQPSETTKF</sequence>
<protein>
    <submittedName>
        <fullName evidence="2">Myotubularin phosphatase domain-containing protein</fullName>
    </submittedName>
</protein>
<dbReference type="WBParaSite" id="PS1159_v2.g10161.t1">
    <property type="protein sequence ID" value="PS1159_v2.g10161.t1"/>
    <property type="gene ID" value="PS1159_v2.g10161"/>
</dbReference>